<organism evidence="3 4">
    <name type="scientific">Ornithinimicrobium kibberense</name>
    <dbReference type="NCBI Taxonomy" id="282060"/>
    <lineage>
        <taxon>Bacteria</taxon>
        <taxon>Bacillati</taxon>
        <taxon>Actinomycetota</taxon>
        <taxon>Actinomycetes</taxon>
        <taxon>Micrococcales</taxon>
        <taxon>Ornithinimicrobiaceae</taxon>
        <taxon>Ornithinimicrobium</taxon>
    </lineage>
</organism>
<dbReference type="EMBL" id="JBHMAX010000025">
    <property type="protein sequence ID" value="MFB9733199.1"/>
    <property type="molecule type" value="Genomic_DNA"/>
</dbReference>
<feature type="transmembrane region" description="Helical" evidence="1">
    <location>
        <begin position="27"/>
        <end position="47"/>
    </location>
</feature>
<gene>
    <name evidence="3" type="ORF">ACFFN0_14205</name>
</gene>
<evidence type="ECO:0000313" key="4">
    <source>
        <dbReference type="Proteomes" id="UP001589613"/>
    </source>
</evidence>
<keyword evidence="1" id="KW-0472">Membrane</keyword>
<name>A0ABV5V5Y6_9MICO</name>
<evidence type="ECO:0000313" key="3">
    <source>
        <dbReference type="EMBL" id="MFB9733199.1"/>
    </source>
</evidence>
<protein>
    <submittedName>
        <fullName evidence="3">Tripartite tricarboxylate transporter TctB family protein</fullName>
    </submittedName>
</protein>
<dbReference type="InterPro" id="IPR009936">
    <property type="entry name" value="DUF1468"/>
</dbReference>
<keyword evidence="4" id="KW-1185">Reference proteome</keyword>
<accession>A0ABV5V5Y6</accession>
<evidence type="ECO:0000259" key="2">
    <source>
        <dbReference type="Pfam" id="PF07331"/>
    </source>
</evidence>
<comment type="caution">
    <text evidence="3">The sequence shown here is derived from an EMBL/GenBank/DDBJ whole genome shotgun (WGS) entry which is preliminary data.</text>
</comment>
<dbReference type="Proteomes" id="UP001589613">
    <property type="component" value="Unassembled WGS sequence"/>
</dbReference>
<evidence type="ECO:0000256" key="1">
    <source>
        <dbReference type="SAM" id="Phobius"/>
    </source>
</evidence>
<dbReference type="Pfam" id="PF07331">
    <property type="entry name" value="TctB"/>
    <property type="match status" value="1"/>
</dbReference>
<proteinExistence type="predicted"/>
<feature type="transmembrane region" description="Helical" evidence="1">
    <location>
        <begin position="125"/>
        <end position="155"/>
    </location>
</feature>
<feature type="transmembrane region" description="Helical" evidence="1">
    <location>
        <begin position="59"/>
        <end position="80"/>
    </location>
</feature>
<dbReference type="RefSeq" id="WP_141339546.1">
    <property type="nucleotide sequence ID" value="NZ_JBHMAX010000025.1"/>
</dbReference>
<reference evidence="3 4" key="1">
    <citation type="submission" date="2024-09" db="EMBL/GenBank/DDBJ databases">
        <authorList>
            <person name="Sun Q."/>
            <person name="Mori K."/>
        </authorList>
    </citation>
    <scope>NUCLEOTIDE SEQUENCE [LARGE SCALE GENOMIC DNA]</scope>
    <source>
        <strain evidence="3 4">JCM 12763</strain>
    </source>
</reference>
<sequence>MGDEENLHEVTGTSPEPELTGALWSQLILPVSFVALGAVILVASTRFPDNATARTSPGLYPSIVATVLVGAALLSVWELLRRRRRVRPSPTEVSATQPVTTAAEPTRQEERLVSRTTWIRAVSTLVLSVLYVVVIPVLGFVLTTFVYCFALSALLRGASVRGLAGSAVIAAGLVAAAYYIFVVGLSANLPRGVFF</sequence>
<keyword evidence="1" id="KW-0812">Transmembrane</keyword>
<feature type="domain" description="DUF1468" evidence="2">
    <location>
        <begin position="28"/>
        <end position="190"/>
    </location>
</feature>
<feature type="transmembrane region" description="Helical" evidence="1">
    <location>
        <begin position="167"/>
        <end position="189"/>
    </location>
</feature>
<keyword evidence="1" id="KW-1133">Transmembrane helix</keyword>